<proteinExistence type="predicted"/>
<gene>
    <name evidence="1" type="ORF">GIB67_032702</name>
</gene>
<dbReference type="EMBL" id="JACGCM010001204">
    <property type="protein sequence ID" value="KAF6159085.1"/>
    <property type="molecule type" value="Genomic_DNA"/>
</dbReference>
<evidence type="ECO:0000313" key="1">
    <source>
        <dbReference type="EMBL" id="KAF6159085.1"/>
    </source>
</evidence>
<evidence type="ECO:0000313" key="2">
    <source>
        <dbReference type="Proteomes" id="UP000541444"/>
    </source>
</evidence>
<accession>A0A7J7MVZ9</accession>
<evidence type="ECO:0008006" key="3">
    <source>
        <dbReference type="Google" id="ProtNLM"/>
    </source>
</evidence>
<protein>
    <recommendedName>
        <fullName evidence="3">Transposase</fullName>
    </recommendedName>
</protein>
<sequence length="65" mass="7747">MKKVYKNWVTLKQLAGECYNEVTGTFDLTESEWVEILEVLPEARRFKHDGLRHREKMTLLFSSLM</sequence>
<comment type="caution">
    <text evidence="1">The sequence shown here is derived from an EMBL/GenBank/DDBJ whole genome shotgun (WGS) entry which is preliminary data.</text>
</comment>
<dbReference type="Proteomes" id="UP000541444">
    <property type="component" value="Unassembled WGS sequence"/>
</dbReference>
<keyword evidence="2" id="KW-1185">Reference proteome</keyword>
<reference evidence="1 2" key="1">
    <citation type="journal article" date="2020" name="IScience">
        <title>Genome Sequencing of the Endangered Kingdonia uniflora (Circaeasteraceae, Ranunculales) Reveals Potential Mechanisms of Evolutionary Specialization.</title>
        <authorList>
            <person name="Sun Y."/>
            <person name="Deng T."/>
            <person name="Zhang A."/>
            <person name="Moore M.J."/>
            <person name="Landis J.B."/>
            <person name="Lin N."/>
            <person name="Zhang H."/>
            <person name="Zhang X."/>
            <person name="Huang J."/>
            <person name="Zhang X."/>
            <person name="Sun H."/>
            <person name="Wang H."/>
        </authorList>
    </citation>
    <scope>NUCLEOTIDE SEQUENCE [LARGE SCALE GENOMIC DNA]</scope>
    <source>
        <strain evidence="1">TB1705</strain>
        <tissue evidence="1">Leaf</tissue>
    </source>
</reference>
<dbReference type="OrthoDB" id="1730132at2759"/>
<name>A0A7J7MVZ9_9MAGN</name>
<dbReference type="AlphaFoldDB" id="A0A7J7MVZ9"/>
<organism evidence="1 2">
    <name type="scientific">Kingdonia uniflora</name>
    <dbReference type="NCBI Taxonomy" id="39325"/>
    <lineage>
        <taxon>Eukaryota</taxon>
        <taxon>Viridiplantae</taxon>
        <taxon>Streptophyta</taxon>
        <taxon>Embryophyta</taxon>
        <taxon>Tracheophyta</taxon>
        <taxon>Spermatophyta</taxon>
        <taxon>Magnoliopsida</taxon>
        <taxon>Ranunculales</taxon>
        <taxon>Circaeasteraceae</taxon>
        <taxon>Kingdonia</taxon>
    </lineage>
</organism>